<dbReference type="Gene3D" id="3.40.50.1820">
    <property type="entry name" value="alpha/beta hydrolase"/>
    <property type="match status" value="1"/>
</dbReference>
<proteinExistence type="predicted"/>
<dbReference type="InterPro" id="IPR029058">
    <property type="entry name" value="AB_hydrolase_fold"/>
</dbReference>
<dbReference type="InterPro" id="IPR050266">
    <property type="entry name" value="AB_hydrolase_sf"/>
</dbReference>
<dbReference type="OrthoDB" id="252464at2"/>
<comment type="caution">
    <text evidence="2">The sequence shown here is derived from an EMBL/GenBank/DDBJ whole genome shotgun (WGS) entry which is preliminary data.</text>
</comment>
<dbReference type="RefSeq" id="WP_144539273.1">
    <property type="nucleotide sequence ID" value="NZ_CBCSDC010000025.1"/>
</dbReference>
<gene>
    <name evidence="2" type="ORF">IQ19_00351</name>
</gene>
<keyword evidence="3" id="KW-1185">Reference proteome</keyword>
<dbReference type="GeneID" id="65401637"/>
<dbReference type="Proteomes" id="UP000318667">
    <property type="component" value="Unassembled WGS sequence"/>
</dbReference>
<dbReference type="EMBL" id="VLKI01000001">
    <property type="protein sequence ID" value="TWH90901.1"/>
    <property type="molecule type" value="Genomic_DNA"/>
</dbReference>
<reference evidence="2 3" key="1">
    <citation type="journal article" date="2015" name="Stand. Genomic Sci.">
        <title>Genomic Encyclopedia of Bacterial and Archaeal Type Strains, Phase III: the genomes of soil and plant-associated and newly described type strains.</title>
        <authorList>
            <person name="Whitman W.B."/>
            <person name="Woyke T."/>
            <person name="Klenk H.P."/>
            <person name="Zhou Y."/>
            <person name="Lilburn T.G."/>
            <person name="Beck B.J."/>
            <person name="De Vos P."/>
            <person name="Vandamme P."/>
            <person name="Eisen J.A."/>
            <person name="Garrity G."/>
            <person name="Hugenholtz P."/>
            <person name="Kyrpides N.C."/>
        </authorList>
    </citation>
    <scope>NUCLEOTIDE SEQUENCE [LARGE SCALE GENOMIC DNA]</scope>
    <source>
        <strain evidence="2 3">CGMCC 1.10115</strain>
    </source>
</reference>
<dbReference type="PANTHER" id="PTHR43798">
    <property type="entry name" value="MONOACYLGLYCEROL LIPASE"/>
    <property type="match status" value="1"/>
</dbReference>
<evidence type="ECO:0000313" key="2">
    <source>
        <dbReference type="EMBL" id="TWH90901.1"/>
    </source>
</evidence>
<name>A0A562K635_9BACI</name>
<sequence length="247" mass="27442">MGKEPLILLPGTLCDHRLWGHQVQHLADIADISIGDITKDDTIKGMAKSILSNAPEKFALAGLSLGGIVAMEVVHQAPERVTNLALLDSNPNGPKPEQIEAWEKFNVMVDEGRFSEITEKFLLPNLIHKNRLADKRLIATICDMAEKVGSEAYKRQLKAVASRSDATDKLKGIQCPTLLLVGREDAVCPVEFHKQMSFLIPNSKLAVVEDCGHLSSMEQPAIITLYLRQWLLEVNPFERQGENEIEK</sequence>
<dbReference type="Pfam" id="PF12697">
    <property type="entry name" value="Abhydrolase_6"/>
    <property type="match status" value="1"/>
</dbReference>
<feature type="domain" description="AB hydrolase-1" evidence="1">
    <location>
        <begin position="39"/>
        <end position="221"/>
    </location>
</feature>
<dbReference type="PANTHER" id="PTHR43798:SF29">
    <property type="entry name" value="AB HYDROLASE-1 DOMAIN-CONTAINING PROTEIN"/>
    <property type="match status" value="1"/>
</dbReference>
<dbReference type="PRINTS" id="PR00111">
    <property type="entry name" value="ABHYDROLASE"/>
</dbReference>
<dbReference type="AlphaFoldDB" id="A0A562K635"/>
<accession>A0A562K635</accession>
<evidence type="ECO:0000313" key="3">
    <source>
        <dbReference type="Proteomes" id="UP000318667"/>
    </source>
</evidence>
<organism evidence="2 3">
    <name type="scientific">Cytobacillus oceanisediminis</name>
    <dbReference type="NCBI Taxonomy" id="665099"/>
    <lineage>
        <taxon>Bacteria</taxon>
        <taxon>Bacillati</taxon>
        <taxon>Bacillota</taxon>
        <taxon>Bacilli</taxon>
        <taxon>Bacillales</taxon>
        <taxon>Bacillaceae</taxon>
        <taxon>Cytobacillus</taxon>
    </lineage>
</organism>
<protein>
    <submittedName>
        <fullName evidence="2">Pimeloyl-ACP methyl ester carboxylesterase</fullName>
    </submittedName>
</protein>
<dbReference type="InterPro" id="IPR000073">
    <property type="entry name" value="AB_hydrolase_1"/>
</dbReference>
<evidence type="ECO:0000259" key="1">
    <source>
        <dbReference type="Pfam" id="PF12697"/>
    </source>
</evidence>
<dbReference type="SUPFAM" id="SSF53474">
    <property type="entry name" value="alpha/beta-Hydrolases"/>
    <property type="match status" value="1"/>
</dbReference>